<comment type="caution">
    <text evidence="1">The sequence shown here is derived from an EMBL/GenBank/DDBJ whole genome shotgun (WGS) entry which is preliminary data.</text>
</comment>
<protein>
    <recommendedName>
        <fullName evidence="3">YbaB/EbfC DNA-binding family protein</fullName>
    </recommendedName>
</protein>
<accession>A0ABP7BZS0</accession>
<sequence>MPEPVDDAELERHMRETLTLVASLHAGETPPTHVPEAPRAYGEAEDGRVRVIVRAGMVEAITMEPRLLRLRPSRLGELVREAANAAIAGLLGEASAAAPDLAALARALHQVRDEALHQMDVIARSMAEAMARIRERTSVVGDPYPHGLADLLETTCRNLDEALTGVDGAAEPTHGEGVAGRGRVRVVVSDGWVESVEIHPQALAVGSYELAGQLCEAMNAAFDDLTRAKVRQGTAAVDLAEVAARARKTQSASIAQMHAATWALRDIMTSIQEPE</sequence>
<proteinExistence type="predicted"/>
<evidence type="ECO:0000313" key="2">
    <source>
        <dbReference type="Proteomes" id="UP001500902"/>
    </source>
</evidence>
<dbReference type="EMBL" id="BAAAZP010000082">
    <property type="protein sequence ID" value="GAA3674863.1"/>
    <property type="molecule type" value="Genomic_DNA"/>
</dbReference>
<dbReference type="Proteomes" id="UP001500902">
    <property type="component" value="Unassembled WGS sequence"/>
</dbReference>
<reference evidence="2" key="1">
    <citation type="journal article" date="2019" name="Int. J. Syst. Evol. Microbiol.">
        <title>The Global Catalogue of Microorganisms (GCM) 10K type strain sequencing project: providing services to taxonomists for standard genome sequencing and annotation.</title>
        <authorList>
            <consortium name="The Broad Institute Genomics Platform"/>
            <consortium name="The Broad Institute Genome Sequencing Center for Infectious Disease"/>
            <person name="Wu L."/>
            <person name="Ma J."/>
        </authorList>
    </citation>
    <scope>NUCLEOTIDE SEQUENCE [LARGE SCALE GENOMIC DNA]</scope>
    <source>
        <strain evidence="2">JCM 16904</strain>
    </source>
</reference>
<dbReference type="InterPro" id="IPR036894">
    <property type="entry name" value="YbaB-like_sf"/>
</dbReference>
<gene>
    <name evidence="1" type="ORF">GCM10022224_043960</name>
</gene>
<evidence type="ECO:0008006" key="3">
    <source>
        <dbReference type="Google" id="ProtNLM"/>
    </source>
</evidence>
<organism evidence="1 2">
    <name type="scientific">Nonomuraea antimicrobica</name>
    <dbReference type="NCBI Taxonomy" id="561173"/>
    <lineage>
        <taxon>Bacteria</taxon>
        <taxon>Bacillati</taxon>
        <taxon>Actinomycetota</taxon>
        <taxon>Actinomycetes</taxon>
        <taxon>Streptosporangiales</taxon>
        <taxon>Streptosporangiaceae</taxon>
        <taxon>Nonomuraea</taxon>
    </lineage>
</organism>
<name>A0ABP7BZS0_9ACTN</name>
<dbReference type="Gene3D" id="3.30.1310.10">
    <property type="entry name" value="Nucleoid-associated protein YbaB-like domain"/>
    <property type="match status" value="2"/>
</dbReference>
<evidence type="ECO:0000313" key="1">
    <source>
        <dbReference type="EMBL" id="GAA3674863.1"/>
    </source>
</evidence>
<dbReference type="RefSeq" id="WP_344880924.1">
    <property type="nucleotide sequence ID" value="NZ_BAAAZP010000082.1"/>
</dbReference>
<keyword evidence="2" id="KW-1185">Reference proteome</keyword>